<reference evidence="7" key="1">
    <citation type="submission" date="2017-12" db="EMBL/GenBank/DDBJ databases">
        <title>Draft genome sequence of Telmatospirillum siberiense 26-4b1T, an acidotolerant peatland alphaproteobacterium potentially involved in sulfur cycling.</title>
        <authorList>
            <person name="Hausmann B."/>
            <person name="Pjevac P."/>
            <person name="Schreck K."/>
            <person name="Herbold C.W."/>
            <person name="Daims H."/>
            <person name="Wagner M."/>
            <person name="Pester M."/>
            <person name="Loy A."/>
        </authorList>
    </citation>
    <scope>NUCLEOTIDE SEQUENCE [LARGE SCALE GENOMIC DNA]</scope>
    <source>
        <strain evidence="7">26-4b1</strain>
    </source>
</reference>
<evidence type="ECO:0000259" key="4">
    <source>
        <dbReference type="Pfam" id="PF00669"/>
    </source>
</evidence>
<evidence type="ECO:0000256" key="3">
    <source>
        <dbReference type="RuleBase" id="RU362073"/>
    </source>
</evidence>
<gene>
    <name evidence="6" type="ORF">CWS72_09505</name>
</gene>
<dbReference type="InterPro" id="IPR042187">
    <property type="entry name" value="Flagellin_C_sub2"/>
</dbReference>
<dbReference type="InterPro" id="IPR046358">
    <property type="entry name" value="Flagellin_C"/>
</dbReference>
<comment type="caution">
    <text evidence="6">The sequence shown here is derived from an EMBL/GenBank/DDBJ whole genome shotgun (WGS) entry which is preliminary data.</text>
</comment>
<comment type="similarity">
    <text evidence="1 3">Belongs to the bacterial flagellin family.</text>
</comment>
<keyword evidence="6" id="KW-0969">Cilium</keyword>
<sequence length="276" mass="28310">MPVISTNNAANSALNYLNNNSNKETNLLSQLASGSRIVQASDDAAGLAIGTQLQASVTVYNQNATNVAQGTAILQSADGALAQISNVLQRMMALATEAASGQVTNSQRSEDINTEYTQLKSEISSIVSSTTYAGKTLLSGSFLSNVKFLVGTLSSNFITISVATVSVAGLLGSTGSTVSSAATALQAISKINSAINTITKDRAKIGAYESQFSFSSQVIATNTQNITAAASVVLDADVASVKSQLSSMDVKTQASVAALTQASQLPSELLKLIQAA</sequence>
<name>A0A2N3PWM2_9PROT</name>
<accession>A0A2N3PWM2</accession>
<comment type="function">
    <text evidence="3">Flagellin is the subunit protein which polymerizes to form the filaments of bacterial flagella.</text>
</comment>
<dbReference type="SUPFAM" id="SSF64518">
    <property type="entry name" value="Phase 1 flagellin"/>
    <property type="match status" value="1"/>
</dbReference>
<organism evidence="6 7">
    <name type="scientific">Telmatospirillum siberiense</name>
    <dbReference type="NCBI Taxonomy" id="382514"/>
    <lineage>
        <taxon>Bacteria</taxon>
        <taxon>Pseudomonadati</taxon>
        <taxon>Pseudomonadota</taxon>
        <taxon>Alphaproteobacteria</taxon>
        <taxon>Rhodospirillales</taxon>
        <taxon>Rhodospirillaceae</taxon>
        <taxon>Telmatospirillum</taxon>
    </lineage>
</organism>
<keyword evidence="3" id="KW-0964">Secreted</keyword>
<feature type="domain" description="Flagellin C-terminal" evidence="5">
    <location>
        <begin position="189"/>
        <end position="273"/>
    </location>
</feature>
<evidence type="ECO:0000256" key="2">
    <source>
        <dbReference type="ARBA" id="ARBA00023143"/>
    </source>
</evidence>
<evidence type="ECO:0000256" key="1">
    <source>
        <dbReference type="ARBA" id="ARBA00005709"/>
    </source>
</evidence>
<evidence type="ECO:0000259" key="5">
    <source>
        <dbReference type="Pfam" id="PF00700"/>
    </source>
</evidence>
<proteinExistence type="inferred from homology"/>
<dbReference type="GO" id="GO:0005198">
    <property type="term" value="F:structural molecule activity"/>
    <property type="evidence" value="ECO:0007669"/>
    <property type="project" value="UniProtKB-UniRule"/>
</dbReference>
<dbReference type="OrthoDB" id="9796789at2"/>
<dbReference type="Proteomes" id="UP000233293">
    <property type="component" value="Unassembled WGS sequence"/>
</dbReference>
<keyword evidence="6" id="KW-0282">Flagellum</keyword>
<dbReference type="PANTHER" id="PTHR42792">
    <property type="entry name" value="FLAGELLIN"/>
    <property type="match status" value="1"/>
</dbReference>
<dbReference type="InterPro" id="IPR001492">
    <property type="entry name" value="Flagellin"/>
</dbReference>
<dbReference type="PRINTS" id="PR00207">
    <property type="entry name" value="FLAGELLIN"/>
</dbReference>
<dbReference type="GO" id="GO:0005576">
    <property type="term" value="C:extracellular region"/>
    <property type="evidence" value="ECO:0007669"/>
    <property type="project" value="UniProtKB-SubCell"/>
</dbReference>
<keyword evidence="6" id="KW-0966">Cell projection</keyword>
<evidence type="ECO:0000313" key="6">
    <source>
        <dbReference type="EMBL" id="PKU24814.1"/>
    </source>
</evidence>
<dbReference type="EMBL" id="PIUM01000008">
    <property type="protein sequence ID" value="PKU24814.1"/>
    <property type="molecule type" value="Genomic_DNA"/>
</dbReference>
<dbReference type="Pfam" id="PF00669">
    <property type="entry name" value="Flagellin_N"/>
    <property type="match status" value="1"/>
</dbReference>
<keyword evidence="7" id="KW-1185">Reference proteome</keyword>
<dbReference type="Gene3D" id="6.10.10.10">
    <property type="entry name" value="Flagellar export chaperone, C-terminal domain"/>
    <property type="match status" value="1"/>
</dbReference>
<protein>
    <recommendedName>
        <fullName evidence="3">Flagellin</fullName>
    </recommendedName>
</protein>
<evidence type="ECO:0000313" key="7">
    <source>
        <dbReference type="Proteomes" id="UP000233293"/>
    </source>
</evidence>
<dbReference type="RefSeq" id="WP_101250357.1">
    <property type="nucleotide sequence ID" value="NZ_PIUM01000008.1"/>
</dbReference>
<dbReference type="PANTHER" id="PTHR42792:SF2">
    <property type="entry name" value="FLAGELLIN"/>
    <property type="match status" value="1"/>
</dbReference>
<dbReference type="Pfam" id="PF00700">
    <property type="entry name" value="Flagellin_C"/>
    <property type="match status" value="1"/>
</dbReference>
<dbReference type="AlphaFoldDB" id="A0A2N3PWM2"/>
<keyword evidence="2 3" id="KW-0975">Bacterial flagellum</keyword>
<dbReference type="Gene3D" id="1.20.1330.10">
    <property type="entry name" value="f41 fragment of flagellin, N-terminal domain"/>
    <property type="match status" value="1"/>
</dbReference>
<dbReference type="GO" id="GO:0009288">
    <property type="term" value="C:bacterial-type flagellum"/>
    <property type="evidence" value="ECO:0007669"/>
    <property type="project" value="UniProtKB-SubCell"/>
</dbReference>
<comment type="subcellular location">
    <subcellularLocation>
        <location evidence="3">Secreted</location>
    </subcellularLocation>
    <subcellularLocation>
        <location evidence="3">Bacterial flagellum</location>
    </subcellularLocation>
</comment>
<dbReference type="InterPro" id="IPR001029">
    <property type="entry name" value="Flagellin_N"/>
</dbReference>
<feature type="domain" description="Flagellin N-terminal" evidence="4">
    <location>
        <begin position="4"/>
        <end position="141"/>
    </location>
</feature>